<comment type="caution">
    <text evidence="2">The sequence shown here is derived from an EMBL/GenBank/DDBJ whole genome shotgun (WGS) entry which is preliminary data.</text>
</comment>
<keyword evidence="3" id="KW-1185">Reference proteome</keyword>
<sequence length="208" mass="21910">MGVRISGTVLPSREQVSFVVDGDRLRAEPVSTSDSLWLLPGLVDVHSHPGMEKPGDAYSHTMFRDHMLAHRAAGVLTVRSPGSPDPVADRPDDLDLPRLVRGGTWLALPGLFFPLYGRRVTEESLVAAAVEEAAATGWCKVIGDWMPDDPPVPLGAVLQVRQVRDAGESPGGGAAATPSYRAYSGVAAVPSPGPSSAAVARRDLQDSA</sequence>
<feature type="region of interest" description="Disordered" evidence="1">
    <location>
        <begin position="187"/>
        <end position="208"/>
    </location>
</feature>
<organism evidence="2 3">
    <name type="scientific">Lentzea cavernae</name>
    <dbReference type="NCBI Taxonomy" id="2020703"/>
    <lineage>
        <taxon>Bacteria</taxon>
        <taxon>Bacillati</taxon>
        <taxon>Actinomycetota</taxon>
        <taxon>Actinomycetes</taxon>
        <taxon>Pseudonocardiales</taxon>
        <taxon>Pseudonocardiaceae</taxon>
        <taxon>Lentzea</taxon>
    </lineage>
</organism>
<evidence type="ECO:0008006" key="4">
    <source>
        <dbReference type="Google" id="ProtNLM"/>
    </source>
</evidence>
<dbReference type="SUPFAM" id="SSF51556">
    <property type="entry name" value="Metallo-dependent hydrolases"/>
    <property type="match status" value="1"/>
</dbReference>
<dbReference type="RefSeq" id="WP_191301784.1">
    <property type="nucleotide sequence ID" value="NZ_BNAR01000008.1"/>
</dbReference>
<evidence type="ECO:0000313" key="3">
    <source>
        <dbReference type="Proteomes" id="UP000605568"/>
    </source>
</evidence>
<name>A0ABQ3ML13_9PSEU</name>
<proteinExistence type="predicted"/>
<reference evidence="3" key="1">
    <citation type="journal article" date="2019" name="Int. J. Syst. Evol. Microbiol.">
        <title>The Global Catalogue of Microorganisms (GCM) 10K type strain sequencing project: providing services to taxonomists for standard genome sequencing and annotation.</title>
        <authorList>
            <consortium name="The Broad Institute Genomics Platform"/>
            <consortium name="The Broad Institute Genome Sequencing Center for Infectious Disease"/>
            <person name="Wu L."/>
            <person name="Ma J."/>
        </authorList>
    </citation>
    <scope>NUCLEOTIDE SEQUENCE [LARGE SCALE GENOMIC DNA]</scope>
    <source>
        <strain evidence="3">CGMCC 4.7367</strain>
    </source>
</reference>
<dbReference type="Proteomes" id="UP000605568">
    <property type="component" value="Unassembled WGS sequence"/>
</dbReference>
<dbReference type="InterPro" id="IPR032466">
    <property type="entry name" value="Metal_Hydrolase"/>
</dbReference>
<evidence type="ECO:0000313" key="2">
    <source>
        <dbReference type="EMBL" id="GHH47152.1"/>
    </source>
</evidence>
<dbReference type="EMBL" id="BNAR01000008">
    <property type="protein sequence ID" value="GHH47152.1"/>
    <property type="molecule type" value="Genomic_DNA"/>
</dbReference>
<gene>
    <name evidence="2" type="ORF">GCM10017774_50950</name>
</gene>
<evidence type="ECO:0000256" key="1">
    <source>
        <dbReference type="SAM" id="MobiDB-lite"/>
    </source>
</evidence>
<protein>
    <recommendedName>
        <fullName evidence="4">Amidohydrolase family protein</fullName>
    </recommendedName>
</protein>
<accession>A0ABQ3ML13</accession>
<feature type="compositionally biased region" description="Low complexity" evidence="1">
    <location>
        <begin position="187"/>
        <end position="199"/>
    </location>
</feature>